<reference evidence="4 5" key="1">
    <citation type="journal article" date="2019" name="Int. J. Syst. Evol. Microbiol.">
        <title>The Global Catalogue of Microorganisms (GCM) 10K type strain sequencing project: providing services to taxonomists for standard genome sequencing and annotation.</title>
        <authorList>
            <consortium name="The Broad Institute Genomics Platform"/>
            <consortium name="The Broad Institute Genome Sequencing Center for Infectious Disease"/>
            <person name="Wu L."/>
            <person name="Ma J."/>
        </authorList>
    </citation>
    <scope>NUCLEOTIDE SEQUENCE [LARGE SCALE GENOMIC DNA]</scope>
    <source>
        <strain evidence="4 5">JCM 16009</strain>
    </source>
</reference>
<dbReference type="Pfam" id="PF20803">
    <property type="entry name" value="PaaX_M"/>
    <property type="match status" value="1"/>
</dbReference>
<comment type="caution">
    <text evidence="4">The sequence shown here is derived from an EMBL/GenBank/DDBJ whole genome shotgun (WGS) entry which is preliminary data.</text>
</comment>
<dbReference type="Proteomes" id="UP001500449">
    <property type="component" value="Unassembled WGS sequence"/>
</dbReference>
<feature type="domain" description="Transcriptional repressor PaaX-like N-terminal" evidence="1">
    <location>
        <begin position="29"/>
        <end position="85"/>
    </location>
</feature>
<gene>
    <name evidence="4" type="primary">paaX</name>
    <name evidence="4" type="ORF">GCM10009836_12940</name>
</gene>
<dbReference type="RefSeq" id="WP_344413460.1">
    <property type="nucleotide sequence ID" value="NZ_BAAAQK010000004.1"/>
</dbReference>
<name>A0ABN2MS28_9PSEU</name>
<evidence type="ECO:0000259" key="3">
    <source>
        <dbReference type="Pfam" id="PF20803"/>
    </source>
</evidence>
<dbReference type="PANTHER" id="PTHR30319">
    <property type="entry name" value="PHENYLACETIC ACID REGULATOR-RELATED TRANSCRIPTIONAL REPRESSOR"/>
    <property type="match status" value="1"/>
</dbReference>
<dbReference type="InterPro" id="IPR012906">
    <property type="entry name" value="PaaX-like_N"/>
</dbReference>
<accession>A0ABN2MS28</accession>
<dbReference type="PIRSF" id="PIRSF020623">
    <property type="entry name" value="PaaX"/>
    <property type="match status" value="1"/>
</dbReference>
<dbReference type="Gene3D" id="1.20.58.1460">
    <property type="match status" value="1"/>
</dbReference>
<organism evidence="4 5">
    <name type="scientific">Pseudonocardia ailaonensis</name>
    <dbReference type="NCBI Taxonomy" id="367279"/>
    <lineage>
        <taxon>Bacteria</taxon>
        <taxon>Bacillati</taxon>
        <taxon>Actinomycetota</taxon>
        <taxon>Actinomycetes</taxon>
        <taxon>Pseudonocardiales</taxon>
        <taxon>Pseudonocardiaceae</taxon>
        <taxon>Pseudonocardia</taxon>
    </lineage>
</organism>
<keyword evidence="5" id="KW-1185">Reference proteome</keyword>
<dbReference type="EMBL" id="BAAAQK010000004">
    <property type="protein sequence ID" value="GAA1835941.1"/>
    <property type="molecule type" value="Genomic_DNA"/>
</dbReference>
<dbReference type="InterPro" id="IPR048846">
    <property type="entry name" value="PaaX-like_central"/>
</dbReference>
<dbReference type="InterPro" id="IPR011965">
    <property type="entry name" value="PaaX_trns_reg"/>
</dbReference>
<evidence type="ECO:0000259" key="2">
    <source>
        <dbReference type="Pfam" id="PF08223"/>
    </source>
</evidence>
<dbReference type="InterPro" id="IPR013225">
    <property type="entry name" value="PaaX_C"/>
</dbReference>
<dbReference type="InterPro" id="IPR036388">
    <property type="entry name" value="WH-like_DNA-bd_sf"/>
</dbReference>
<evidence type="ECO:0000313" key="5">
    <source>
        <dbReference type="Proteomes" id="UP001500449"/>
    </source>
</evidence>
<dbReference type="Pfam" id="PF07848">
    <property type="entry name" value="PaaX"/>
    <property type="match status" value="1"/>
</dbReference>
<evidence type="ECO:0000259" key="1">
    <source>
        <dbReference type="Pfam" id="PF07848"/>
    </source>
</evidence>
<dbReference type="Pfam" id="PF08223">
    <property type="entry name" value="PaaX_C"/>
    <property type="match status" value="1"/>
</dbReference>
<feature type="domain" description="Transcriptional repressor PaaX-like central Cas2-like" evidence="3">
    <location>
        <begin position="105"/>
        <end position="183"/>
    </location>
</feature>
<protein>
    <submittedName>
        <fullName evidence="4">Phenylacetic acid degradation operon negative regulatory protein PaaX</fullName>
    </submittedName>
</protein>
<sequence length="289" mass="32240">MTPQHTAEPGARWTAAHPSTLFAEFLSLVLRPAGGWAPVSAMVELMGELGIEEALVRAMVSRQKQRGWLEPEKRGRMRGYRLGEQALAGLTESDKIVWHPRAEARLEDGWVLVTFSVPESARTRRHLLRSRLGSLGFGAIGPGTLLAPARMEGAMNAVLRDHDLGRFVDVFHARLAPGGDAAEVIKRGWDLAELNAGYLEFLDVYRPVVALWSERGPDDRGHDVEAFRDYVLAFNRWRRLPLRDPGLPTHLLGAEWAGQAAGQLFEELVDLIRDRAVDFARGRWADETP</sequence>
<dbReference type="Gene3D" id="3.30.70.2650">
    <property type="match status" value="1"/>
</dbReference>
<feature type="domain" description="Transcriptional repressor PaaX-like C-terminal" evidence="2">
    <location>
        <begin position="189"/>
        <end position="280"/>
    </location>
</feature>
<dbReference type="Gene3D" id="1.10.10.10">
    <property type="entry name" value="Winged helix-like DNA-binding domain superfamily/Winged helix DNA-binding domain"/>
    <property type="match status" value="1"/>
</dbReference>
<proteinExistence type="predicted"/>
<dbReference type="PANTHER" id="PTHR30319:SF1">
    <property type="entry name" value="TRANSCRIPTIONAL REPRESSOR PAAX"/>
    <property type="match status" value="1"/>
</dbReference>
<evidence type="ECO:0000313" key="4">
    <source>
        <dbReference type="EMBL" id="GAA1835941.1"/>
    </source>
</evidence>